<organism evidence="1 2">
    <name type="scientific">Aquamicrobium soli</name>
    <dbReference type="NCBI Taxonomy" id="1811518"/>
    <lineage>
        <taxon>Bacteria</taxon>
        <taxon>Pseudomonadati</taxon>
        <taxon>Pseudomonadota</taxon>
        <taxon>Alphaproteobacteria</taxon>
        <taxon>Hyphomicrobiales</taxon>
        <taxon>Phyllobacteriaceae</taxon>
        <taxon>Aquamicrobium</taxon>
    </lineage>
</organism>
<gene>
    <name evidence="1" type="ORF">ACFOHJ_11685</name>
</gene>
<dbReference type="EMBL" id="JBHRTK010000012">
    <property type="protein sequence ID" value="MFC3206876.1"/>
    <property type="molecule type" value="Genomic_DNA"/>
</dbReference>
<name>A0ABV7KCZ4_9HYPH</name>
<evidence type="ECO:0000313" key="1">
    <source>
        <dbReference type="EMBL" id="MFC3206876.1"/>
    </source>
</evidence>
<keyword evidence="2" id="KW-1185">Reference proteome</keyword>
<reference evidence="2" key="1">
    <citation type="journal article" date="2019" name="Int. J. Syst. Evol. Microbiol.">
        <title>The Global Catalogue of Microorganisms (GCM) 10K type strain sequencing project: providing services to taxonomists for standard genome sequencing and annotation.</title>
        <authorList>
            <consortium name="The Broad Institute Genomics Platform"/>
            <consortium name="The Broad Institute Genome Sequencing Center for Infectious Disease"/>
            <person name="Wu L."/>
            <person name="Ma J."/>
        </authorList>
    </citation>
    <scope>NUCLEOTIDE SEQUENCE [LARGE SCALE GENOMIC DNA]</scope>
    <source>
        <strain evidence="2">KCTC 52165</strain>
    </source>
</reference>
<dbReference type="NCBIfam" id="TIGR01725">
    <property type="entry name" value="phge_HK97_gp10"/>
    <property type="match status" value="1"/>
</dbReference>
<sequence length="143" mass="15488">MARGATIIGLARLQKKLSRMPIVAKEAIKTAMASQADEIVSMMKSLVPVDKGTLRDSIGWTWGKAPKGSSVVAVAKASLGGDLTITIFAGSHEAYYARWQEFGTKNMQANPYFYVSWRANRKKAKSSIRRALNKAARQVAAGG</sequence>
<dbReference type="RefSeq" id="WP_378220677.1">
    <property type="nucleotide sequence ID" value="NZ_JBHRTK010000012.1"/>
</dbReference>
<protein>
    <submittedName>
        <fullName evidence="1">HK97-gp10 family putative phage morphogenesis protein</fullName>
    </submittedName>
</protein>
<dbReference type="InterPro" id="IPR010064">
    <property type="entry name" value="HK97-gp10_tail"/>
</dbReference>
<proteinExistence type="predicted"/>
<evidence type="ECO:0000313" key="2">
    <source>
        <dbReference type="Proteomes" id="UP001595583"/>
    </source>
</evidence>
<dbReference type="Pfam" id="PF04883">
    <property type="entry name" value="HK97-gp10_like"/>
    <property type="match status" value="1"/>
</dbReference>
<accession>A0ABV7KCZ4</accession>
<comment type="caution">
    <text evidence="1">The sequence shown here is derived from an EMBL/GenBank/DDBJ whole genome shotgun (WGS) entry which is preliminary data.</text>
</comment>
<dbReference type="Proteomes" id="UP001595583">
    <property type="component" value="Unassembled WGS sequence"/>
</dbReference>